<dbReference type="PRINTS" id="PR00081">
    <property type="entry name" value="GDHRDH"/>
</dbReference>
<dbReference type="RefSeq" id="WP_257317038.1">
    <property type="nucleotide sequence ID" value="NZ_JANFDG010000024.1"/>
</dbReference>
<dbReference type="PANTHER" id="PTHR42879:SF2">
    <property type="entry name" value="3-OXOACYL-[ACYL-CARRIER-PROTEIN] REDUCTASE FABG"/>
    <property type="match status" value="1"/>
</dbReference>
<sequence length="248" mass="25130">MQAEDFKGRVALVTGASRNIGRSIALGLGALGASVMVHALKDRAAAEEVASAVRLAGGEAEAILGDLADPAVPARLLQGTLERFGRLDTVVANAAVRPHAALQEISYEDWRNVMAIALDSVFLLAKASASALAESDRGAFIAIGGLTAHTGAKDRIHVVTAKAGLTGLTKALAHELGGAGVTVNCVAPGLIETARAGEAPAHHASVTNVLGHLGTADDVAGAVINLAGPRMRYVTGQTLHVNGGAFMS</sequence>
<evidence type="ECO:0000256" key="2">
    <source>
        <dbReference type="ARBA" id="ARBA00023002"/>
    </source>
</evidence>
<keyword evidence="2 3" id="KW-0560">Oxidoreductase</keyword>
<keyword evidence="4" id="KW-1185">Reference proteome</keyword>
<dbReference type="InterPro" id="IPR050259">
    <property type="entry name" value="SDR"/>
</dbReference>
<reference evidence="4" key="1">
    <citation type="journal article" date="2019" name="Int. J. Syst. Evol. Microbiol.">
        <title>The Global Catalogue of Microorganisms (GCM) 10K type strain sequencing project: providing services to taxonomists for standard genome sequencing and annotation.</title>
        <authorList>
            <consortium name="The Broad Institute Genomics Platform"/>
            <consortium name="The Broad Institute Genome Sequencing Center for Infectious Disease"/>
            <person name="Wu L."/>
            <person name="Ma J."/>
        </authorList>
    </citation>
    <scope>NUCLEOTIDE SEQUENCE [LARGE SCALE GENOMIC DNA]</scope>
    <source>
        <strain evidence="4">KCTC 52677</strain>
    </source>
</reference>
<evidence type="ECO:0000313" key="3">
    <source>
        <dbReference type="EMBL" id="MFC3073550.1"/>
    </source>
</evidence>
<protein>
    <submittedName>
        <fullName evidence="3">SDR family NAD(P)-dependent oxidoreductase</fullName>
        <ecNumber evidence="3">1.1.1.-</ecNumber>
    </submittedName>
</protein>
<dbReference type="EMBL" id="JBHRSP010000016">
    <property type="protein sequence ID" value="MFC3073550.1"/>
    <property type="molecule type" value="Genomic_DNA"/>
</dbReference>
<evidence type="ECO:0000313" key="4">
    <source>
        <dbReference type="Proteomes" id="UP001595377"/>
    </source>
</evidence>
<dbReference type="PANTHER" id="PTHR42879">
    <property type="entry name" value="3-OXOACYL-(ACYL-CARRIER-PROTEIN) REDUCTASE"/>
    <property type="match status" value="1"/>
</dbReference>
<dbReference type="EC" id="1.1.1.-" evidence="3"/>
<comment type="similarity">
    <text evidence="1">Belongs to the short-chain dehydrogenases/reductases (SDR) family.</text>
</comment>
<dbReference type="GO" id="GO:0016491">
    <property type="term" value="F:oxidoreductase activity"/>
    <property type="evidence" value="ECO:0007669"/>
    <property type="project" value="UniProtKB-KW"/>
</dbReference>
<organism evidence="3 4">
    <name type="scientific">Shinella pollutisoli</name>
    <dbReference type="NCBI Taxonomy" id="2250594"/>
    <lineage>
        <taxon>Bacteria</taxon>
        <taxon>Pseudomonadati</taxon>
        <taxon>Pseudomonadota</taxon>
        <taxon>Alphaproteobacteria</taxon>
        <taxon>Hyphomicrobiales</taxon>
        <taxon>Rhizobiaceae</taxon>
        <taxon>Shinella</taxon>
    </lineage>
</organism>
<dbReference type="InterPro" id="IPR002347">
    <property type="entry name" value="SDR_fam"/>
</dbReference>
<dbReference type="Pfam" id="PF13561">
    <property type="entry name" value="adh_short_C2"/>
    <property type="match status" value="1"/>
</dbReference>
<evidence type="ECO:0000256" key="1">
    <source>
        <dbReference type="ARBA" id="ARBA00006484"/>
    </source>
</evidence>
<dbReference type="Gene3D" id="3.40.50.720">
    <property type="entry name" value="NAD(P)-binding Rossmann-like Domain"/>
    <property type="match status" value="1"/>
</dbReference>
<proteinExistence type="inferred from homology"/>
<comment type="caution">
    <text evidence="3">The sequence shown here is derived from an EMBL/GenBank/DDBJ whole genome shotgun (WGS) entry which is preliminary data.</text>
</comment>
<name>A0ABV7DGV4_9HYPH</name>
<gene>
    <name evidence="3" type="ORF">ACFOHH_10575</name>
</gene>
<dbReference type="InterPro" id="IPR036291">
    <property type="entry name" value="NAD(P)-bd_dom_sf"/>
</dbReference>
<accession>A0ABV7DGV4</accession>
<dbReference type="SUPFAM" id="SSF51735">
    <property type="entry name" value="NAD(P)-binding Rossmann-fold domains"/>
    <property type="match status" value="1"/>
</dbReference>
<dbReference type="Proteomes" id="UP001595377">
    <property type="component" value="Unassembled WGS sequence"/>
</dbReference>